<protein>
    <submittedName>
        <fullName evidence="8">ABC transporter permease</fullName>
    </submittedName>
</protein>
<dbReference type="InterPro" id="IPR051204">
    <property type="entry name" value="ABC_transp_perm/SBD"/>
</dbReference>
<reference evidence="8 9" key="1">
    <citation type="submission" date="2022-09" db="EMBL/GenBank/DDBJ databases">
        <authorList>
            <person name="Han X.L."/>
            <person name="Wang Q."/>
            <person name="Lu T."/>
        </authorList>
    </citation>
    <scope>NUCLEOTIDE SEQUENCE [LARGE SCALE GENOMIC DNA]</scope>
    <source>
        <strain evidence="8 9">WQ 127069</strain>
    </source>
</reference>
<comment type="subcellular location">
    <subcellularLocation>
        <location evidence="6">Cell membrane</location>
        <topology evidence="6">Multi-pass membrane protein</topology>
    </subcellularLocation>
    <subcellularLocation>
        <location evidence="1">Membrane</location>
        <topology evidence="1">Multi-pass membrane protein</topology>
    </subcellularLocation>
</comment>
<dbReference type="InterPro" id="IPR035906">
    <property type="entry name" value="MetI-like_sf"/>
</dbReference>
<gene>
    <name evidence="8" type="ORF">OB236_39705</name>
</gene>
<feature type="transmembrane region" description="Helical" evidence="6">
    <location>
        <begin position="72"/>
        <end position="90"/>
    </location>
</feature>
<organism evidence="8 9">
    <name type="scientific">Paenibacillus baimaensis</name>
    <dbReference type="NCBI Taxonomy" id="2982185"/>
    <lineage>
        <taxon>Bacteria</taxon>
        <taxon>Bacillati</taxon>
        <taxon>Bacillota</taxon>
        <taxon>Bacilli</taxon>
        <taxon>Bacillales</taxon>
        <taxon>Paenibacillaceae</taxon>
        <taxon>Paenibacillus</taxon>
    </lineage>
</organism>
<comment type="similarity">
    <text evidence="6">Belongs to the binding-protein-dependent transport system permease family.</text>
</comment>
<dbReference type="Gene3D" id="1.10.3720.10">
    <property type="entry name" value="MetI-like"/>
    <property type="match status" value="1"/>
</dbReference>
<dbReference type="SUPFAM" id="SSF161098">
    <property type="entry name" value="MetI-like"/>
    <property type="match status" value="1"/>
</dbReference>
<comment type="caution">
    <text evidence="8">The sequence shown here is derived from an EMBL/GenBank/DDBJ whole genome shotgun (WGS) entry which is preliminary data.</text>
</comment>
<dbReference type="Pfam" id="PF00528">
    <property type="entry name" value="BPD_transp_1"/>
    <property type="match status" value="1"/>
</dbReference>
<evidence type="ECO:0000313" key="9">
    <source>
        <dbReference type="Proteomes" id="UP001652445"/>
    </source>
</evidence>
<proteinExistence type="inferred from homology"/>
<evidence type="ECO:0000256" key="2">
    <source>
        <dbReference type="ARBA" id="ARBA00022448"/>
    </source>
</evidence>
<dbReference type="Proteomes" id="UP001652445">
    <property type="component" value="Unassembled WGS sequence"/>
</dbReference>
<evidence type="ECO:0000256" key="5">
    <source>
        <dbReference type="ARBA" id="ARBA00023136"/>
    </source>
</evidence>
<evidence type="ECO:0000313" key="8">
    <source>
        <dbReference type="EMBL" id="MCU6798272.1"/>
    </source>
</evidence>
<evidence type="ECO:0000259" key="7">
    <source>
        <dbReference type="PROSITE" id="PS50928"/>
    </source>
</evidence>
<feature type="transmembrane region" description="Helical" evidence="6">
    <location>
        <begin position="173"/>
        <end position="194"/>
    </location>
</feature>
<keyword evidence="4 6" id="KW-1133">Transmembrane helix</keyword>
<feature type="transmembrane region" description="Helical" evidence="6">
    <location>
        <begin position="43"/>
        <end position="66"/>
    </location>
</feature>
<evidence type="ECO:0000256" key="4">
    <source>
        <dbReference type="ARBA" id="ARBA00022989"/>
    </source>
</evidence>
<keyword evidence="3 6" id="KW-0812">Transmembrane</keyword>
<feature type="domain" description="ABC transmembrane type-1" evidence="7">
    <location>
        <begin position="12"/>
        <end position="195"/>
    </location>
</feature>
<sequence>MQDHAVHLLSLTWGHIIMVFSGLSLALIVGIPLGVVSARNERLASVILAVANVIQVMPSLALLALLMLYLGLGFKTIVVGLFFYSLLPIIRNTYVGLKEVDAGISEAGKGLGMSPWQLLLKVQLPLSLPFLMAGLRVAAVIAIGVATLAPLFGGDGLGREIYSGLNLRNSLKIYAGAIPAAVLAILADIFLGRLQEKLKTGSRQQKPTLNHGSAKA</sequence>
<accession>A0ABT2UUD3</accession>
<feature type="transmembrane region" description="Helical" evidence="6">
    <location>
        <begin position="12"/>
        <end position="36"/>
    </location>
</feature>
<feature type="transmembrane region" description="Helical" evidence="6">
    <location>
        <begin position="130"/>
        <end position="153"/>
    </location>
</feature>
<keyword evidence="2 6" id="KW-0813">Transport</keyword>
<dbReference type="InterPro" id="IPR000515">
    <property type="entry name" value="MetI-like"/>
</dbReference>
<evidence type="ECO:0000256" key="1">
    <source>
        <dbReference type="ARBA" id="ARBA00004141"/>
    </source>
</evidence>
<dbReference type="CDD" id="cd06261">
    <property type="entry name" value="TM_PBP2"/>
    <property type="match status" value="1"/>
</dbReference>
<dbReference type="PANTHER" id="PTHR30177:SF4">
    <property type="entry name" value="OSMOPROTECTANT IMPORT PERMEASE PROTEIN OSMW"/>
    <property type="match status" value="1"/>
</dbReference>
<dbReference type="EMBL" id="JAOQIO010000125">
    <property type="protein sequence ID" value="MCU6798272.1"/>
    <property type="molecule type" value="Genomic_DNA"/>
</dbReference>
<evidence type="ECO:0000256" key="6">
    <source>
        <dbReference type="RuleBase" id="RU363032"/>
    </source>
</evidence>
<keyword evidence="5 6" id="KW-0472">Membrane</keyword>
<dbReference type="PROSITE" id="PS50928">
    <property type="entry name" value="ABC_TM1"/>
    <property type="match status" value="1"/>
</dbReference>
<keyword evidence="9" id="KW-1185">Reference proteome</keyword>
<evidence type="ECO:0000256" key="3">
    <source>
        <dbReference type="ARBA" id="ARBA00022692"/>
    </source>
</evidence>
<name>A0ABT2UUD3_9BACL</name>
<dbReference type="PANTHER" id="PTHR30177">
    <property type="entry name" value="GLYCINE BETAINE/L-PROLINE TRANSPORT SYSTEM PERMEASE PROTEIN PROW"/>
    <property type="match status" value="1"/>
</dbReference>